<name>A0A9W6AZS7_9LACO</name>
<keyword evidence="1" id="KW-1133">Transmembrane helix</keyword>
<evidence type="ECO:0000313" key="2">
    <source>
        <dbReference type="EMBL" id="GLB46360.1"/>
    </source>
</evidence>
<dbReference type="EMBL" id="BRPL01000002">
    <property type="protein sequence ID" value="GLB46360.1"/>
    <property type="molecule type" value="Genomic_DNA"/>
</dbReference>
<keyword evidence="3" id="KW-1185">Reference proteome</keyword>
<protein>
    <submittedName>
        <fullName evidence="2">Uncharacterized protein</fullName>
    </submittedName>
</protein>
<comment type="caution">
    <text evidence="2">The sequence shown here is derived from an EMBL/GenBank/DDBJ whole genome shotgun (WGS) entry which is preliminary data.</text>
</comment>
<organism evidence="2 3">
    <name type="scientific">Philodulcilactobacillus myokoensis</name>
    <dbReference type="NCBI Taxonomy" id="2929573"/>
    <lineage>
        <taxon>Bacteria</taxon>
        <taxon>Bacillati</taxon>
        <taxon>Bacillota</taxon>
        <taxon>Bacilli</taxon>
        <taxon>Lactobacillales</taxon>
        <taxon>Lactobacillaceae</taxon>
        <taxon>Philodulcilactobacillus</taxon>
    </lineage>
</organism>
<feature type="transmembrane region" description="Helical" evidence="1">
    <location>
        <begin position="186"/>
        <end position="203"/>
    </location>
</feature>
<evidence type="ECO:0000313" key="3">
    <source>
        <dbReference type="Proteomes" id="UP001144204"/>
    </source>
</evidence>
<dbReference type="AlphaFoldDB" id="A0A9W6AZS7"/>
<gene>
    <name evidence="2" type="ORF">WR164_03390</name>
</gene>
<evidence type="ECO:0000256" key="1">
    <source>
        <dbReference type="SAM" id="Phobius"/>
    </source>
</evidence>
<keyword evidence="1" id="KW-0812">Transmembrane</keyword>
<reference evidence="2" key="1">
    <citation type="submission" date="2022-07" db="EMBL/GenBank/DDBJ databases">
        <authorList>
            <person name="Kouya T."/>
            <person name="Ishiyama Y."/>
        </authorList>
    </citation>
    <scope>NUCLEOTIDE SEQUENCE</scope>
    <source>
        <strain evidence="2">WR16-4</strain>
    </source>
</reference>
<sequence length="395" mass="46512">MNVFYDSNYISNIYNSKYNNIYFIMFDRPNLENLEAKPIKNVGKYHVSQLSDYTNTIILDPNLLKEKYPIINSYRPILSTGLDSNIVGRLSKKFDLNNDDDKKFIKYLTDLKKYRNNIDCNPYLIENILIDSEDEHVLKSIIPFTGFKNTSYSDMINFKKNIDKNESKKILSLFDEGKKNMKVSEYYWIMYIILLLATSELLFDHKSIVKKMKFILDFIASEKLPYLEAELYYAYLIIDRKNHKEIQLFAKPLQLGSNLINIKKRLRGMARDISLIKYEVLYMSDQSNPSKHKFILREIATQDQGLNNLLKLNPINAIAIVDNGNGNHEYRLKYKYNIWEELNSKKNGLGIEMMKKFQKNRGVPDFNNLDRIKQIALNLESIVFDSLNNFKNIKR</sequence>
<accession>A0A9W6AZS7</accession>
<reference evidence="2" key="2">
    <citation type="journal article" date="2023" name="PLoS ONE">
        <title>Philodulcilactobacillus myokoensis gen. nov., sp. nov., a fructophilic, acidophilic, and agar-phobic lactic acid bacterium isolated from fermented vegetable extracts.</title>
        <authorList>
            <person name="Kouya T."/>
            <person name="Ishiyama Y."/>
            <person name="Ohashi S."/>
            <person name="Kumakubo R."/>
            <person name="Yamazaki T."/>
            <person name="Otaki T."/>
        </authorList>
    </citation>
    <scope>NUCLEOTIDE SEQUENCE</scope>
    <source>
        <strain evidence="2">WR16-4</strain>
    </source>
</reference>
<keyword evidence="1" id="KW-0472">Membrane</keyword>
<proteinExistence type="predicted"/>
<dbReference type="Proteomes" id="UP001144204">
    <property type="component" value="Unassembled WGS sequence"/>
</dbReference>